<comment type="caution">
    <text evidence="6">The sequence shown here is derived from an EMBL/GenBank/DDBJ whole genome shotgun (WGS) entry which is preliminary data.</text>
</comment>
<dbReference type="GO" id="GO:0046872">
    <property type="term" value="F:metal ion binding"/>
    <property type="evidence" value="ECO:0007669"/>
    <property type="project" value="UniProtKB-KW"/>
</dbReference>
<dbReference type="InterPro" id="IPR013766">
    <property type="entry name" value="Thioredoxin_domain"/>
</dbReference>
<keyword evidence="2 3" id="KW-0186">Copper</keyword>
<evidence type="ECO:0000256" key="2">
    <source>
        <dbReference type="ARBA" id="ARBA00023008"/>
    </source>
</evidence>
<dbReference type="Proteomes" id="UP000342300">
    <property type="component" value="Unassembled WGS sequence"/>
</dbReference>
<evidence type="ECO:0000256" key="1">
    <source>
        <dbReference type="ARBA" id="ARBA00010996"/>
    </source>
</evidence>
<gene>
    <name evidence="6" type="ORF">CRU78_07915</name>
</gene>
<proteinExistence type="inferred from homology"/>
<keyword evidence="4" id="KW-1015">Disulfide bond</keyword>
<dbReference type="AlphaFoldDB" id="A0A6A7RS89"/>
<feature type="binding site" evidence="3">
    <location>
        <position position="85"/>
    </location>
    <ligand>
        <name>Cu cation</name>
        <dbReference type="ChEBI" id="CHEBI:23378"/>
    </ligand>
</feature>
<dbReference type="Pfam" id="PF02630">
    <property type="entry name" value="SCO1-SenC"/>
    <property type="match status" value="1"/>
</dbReference>
<evidence type="ECO:0000256" key="3">
    <source>
        <dbReference type="PIRSR" id="PIRSR603782-1"/>
    </source>
</evidence>
<organism evidence="6 7">
    <name type="scientific">Candidatus Accumulibacter phosphatis</name>
    <dbReference type="NCBI Taxonomy" id="327160"/>
    <lineage>
        <taxon>Bacteria</taxon>
        <taxon>Pseudomonadati</taxon>
        <taxon>Pseudomonadota</taxon>
        <taxon>Betaproteobacteria</taxon>
        <taxon>Candidatus Accumulibacter</taxon>
    </lineage>
</organism>
<reference evidence="6 7" key="1">
    <citation type="submission" date="2017-09" db="EMBL/GenBank/DDBJ databases">
        <title>Metagenomic Analysis Reveals Denitrifying Candidatus Accumulibacter and Flanking Population as a Source of N2O.</title>
        <authorList>
            <person name="Gao H."/>
            <person name="Mao Y."/>
            <person name="Zhao X."/>
            <person name="Liu W.-T."/>
            <person name="Zhang T."/>
            <person name="Wells G."/>
        </authorList>
    </citation>
    <scope>NUCLEOTIDE SEQUENCE [LARGE SCALE GENOMIC DNA]</scope>
    <source>
        <strain evidence="6">CANDO_2_IC</strain>
    </source>
</reference>
<dbReference type="InterPro" id="IPR036249">
    <property type="entry name" value="Thioredoxin-like_sf"/>
</dbReference>
<dbReference type="CDD" id="cd02968">
    <property type="entry name" value="SCO"/>
    <property type="match status" value="1"/>
</dbReference>
<keyword evidence="3" id="KW-0479">Metal-binding</keyword>
<dbReference type="Gene3D" id="3.40.30.10">
    <property type="entry name" value="Glutaredoxin"/>
    <property type="match status" value="1"/>
</dbReference>
<accession>A0A6A7RS89</accession>
<evidence type="ECO:0000259" key="5">
    <source>
        <dbReference type="PROSITE" id="PS51352"/>
    </source>
</evidence>
<evidence type="ECO:0000256" key="4">
    <source>
        <dbReference type="PIRSR" id="PIRSR603782-2"/>
    </source>
</evidence>
<dbReference type="PROSITE" id="PS51352">
    <property type="entry name" value="THIOREDOXIN_2"/>
    <property type="match status" value="1"/>
</dbReference>
<comment type="similarity">
    <text evidence="1">Belongs to the SCO1/2 family.</text>
</comment>
<sequence length="212" mass="22398">MKTRLLLIALIVVLSSTLIFLIAFWEPLPPATIAAAPPPARLAAAAKPAGGNFTLQGPQGPVALADYRGKVVLLYFGYTYCPDVCPTSLALIAQALSGLAATEQQQVQALFISVDPLRDSAERLQEYAPFFHPTLIGLSGTPQEIARVAAQYGASYQAQPPNAQGQYSVDHSSATYLIDTQGKLALTLPHASTPAQLLAAIRQHLAAPVAAR</sequence>
<dbReference type="SUPFAM" id="SSF52833">
    <property type="entry name" value="Thioredoxin-like"/>
    <property type="match status" value="1"/>
</dbReference>
<dbReference type="PANTHER" id="PTHR12151:SF25">
    <property type="entry name" value="LINALOOL DEHYDRATASE_ISOMERASE DOMAIN-CONTAINING PROTEIN"/>
    <property type="match status" value="1"/>
</dbReference>
<evidence type="ECO:0000313" key="6">
    <source>
        <dbReference type="EMBL" id="MQM30454.1"/>
    </source>
</evidence>
<dbReference type="PANTHER" id="PTHR12151">
    <property type="entry name" value="ELECTRON TRANSPORT PROTIN SCO1/SENC FAMILY MEMBER"/>
    <property type="match status" value="1"/>
</dbReference>
<feature type="disulfide bond" description="Redox-active" evidence="4">
    <location>
        <begin position="81"/>
        <end position="85"/>
    </location>
</feature>
<name>A0A6A7RS89_9PROT</name>
<dbReference type="InterPro" id="IPR003782">
    <property type="entry name" value="SCO1/SenC"/>
</dbReference>
<dbReference type="FunFam" id="3.40.30.10:FF:000013">
    <property type="entry name" value="Blast:Protein SCO1 homolog, mitochondrial"/>
    <property type="match status" value="1"/>
</dbReference>
<protein>
    <submittedName>
        <fullName evidence="6">Electron transport protein SCO1/SenC</fullName>
    </submittedName>
</protein>
<dbReference type="EMBL" id="PDHS01000169">
    <property type="protein sequence ID" value="MQM30454.1"/>
    <property type="molecule type" value="Genomic_DNA"/>
</dbReference>
<feature type="domain" description="Thioredoxin" evidence="5">
    <location>
        <begin position="44"/>
        <end position="206"/>
    </location>
</feature>
<evidence type="ECO:0000313" key="7">
    <source>
        <dbReference type="Proteomes" id="UP000342300"/>
    </source>
</evidence>
<feature type="binding site" evidence="3">
    <location>
        <position position="171"/>
    </location>
    <ligand>
        <name>Cu cation</name>
        <dbReference type="ChEBI" id="CHEBI:23378"/>
    </ligand>
</feature>
<feature type="binding site" evidence="3">
    <location>
        <position position="81"/>
    </location>
    <ligand>
        <name>Cu cation</name>
        <dbReference type="ChEBI" id="CHEBI:23378"/>
    </ligand>
</feature>